<keyword evidence="2" id="KW-1185">Reference proteome</keyword>
<dbReference type="AlphaFoldDB" id="A0A9X1VPC9"/>
<dbReference type="Proteomes" id="UP001139369">
    <property type="component" value="Unassembled WGS sequence"/>
</dbReference>
<proteinExistence type="predicted"/>
<dbReference type="PROSITE" id="PS51257">
    <property type="entry name" value="PROKAR_LIPOPROTEIN"/>
    <property type="match status" value="1"/>
</dbReference>
<organism evidence="1 2">
    <name type="scientific">Polaribacter marinus</name>
    <dbReference type="NCBI Taxonomy" id="2916838"/>
    <lineage>
        <taxon>Bacteria</taxon>
        <taxon>Pseudomonadati</taxon>
        <taxon>Bacteroidota</taxon>
        <taxon>Flavobacteriia</taxon>
        <taxon>Flavobacteriales</taxon>
        <taxon>Flavobacteriaceae</taxon>
    </lineage>
</organism>
<dbReference type="EMBL" id="JAKQYM010000015">
    <property type="protein sequence ID" value="MCI2230314.1"/>
    <property type="molecule type" value="Genomic_DNA"/>
</dbReference>
<evidence type="ECO:0000313" key="2">
    <source>
        <dbReference type="Proteomes" id="UP001139369"/>
    </source>
</evidence>
<evidence type="ECO:0000313" key="1">
    <source>
        <dbReference type="EMBL" id="MCI2230314.1"/>
    </source>
</evidence>
<accession>A0A9X1VPC9</accession>
<protein>
    <recommendedName>
        <fullName evidence="3">Right handed beta helix domain-containing protein</fullName>
    </recommendedName>
</protein>
<dbReference type="RefSeq" id="WP_242179424.1">
    <property type="nucleotide sequence ID" value="NZ_JAKQYM010000015.1"/>
</dbReference>
<reference evidence="1" key="1">
    <citation type="submission" date="2022-02" db="EMBL/GenBank/DDBJ databases">
        <title>Polaribacter sp. MSW13, isolated from seawater.</title>
        <authorList>
            <person name="Kristyanto S."/>
            <person name="Jung J."/>
            <person name="Jeon C.O."/>
        </authorList>
    </citation>
    <scope>NUCLEOTIDE SEQUENCE</scope>
    <source>
        <strain evidence="1">MSW13</strain>
    </source>
</reference>
<evidence type="ECO:0008006" key="3">
    <source>
        <dbReference type="Google" id="ProtNLM"/>
    </source>
</evidence>
<sequence length="513" mass="57239">MKTKSLKTFIFLFIISGFVITSSCRKDFDTVLNTGELEFSKDTVYLDTVFTNIGSSTYSLKVYNRSNNAITIPEIRLENGNNSNYRLNVDGISGKEFENIDILARDSIFVFVETTIDYSQVSTPLYEDKLLFDNGDNMQSVTLITLVQDAHFLYPSKSNGIIETIVIDGINTEIQGRFLNDNELNFIDEKPYVVYGYMVVGDENNASKTLTVNSGVKVYFHQNSGLIINNNSKIEVNGSLNLDGQEETEVTFQGDRLEPAFKDIPGQWGTILFRTKSFGNKINYLNIKNSSIGLNVFGDGGNVNNISIKNTKIYNSSFVGVWGENANIEVENLVISNAGVSCFAGVSGGNYIIKHSTFANYWNSSLRNTPSFILSNYNIFRREGEVIVASNLNKAIVSNSIIFGNNNIELSLEKSDQADFNYLFQNSVIKFDDTGGNFTNNELFNFSNINIYKDIILNGNVDFKDVTSNLLEIDTNSNAISKARISITQEVPIDIKGLERAFPADIGAYQFEN</sequence>
<gene>
    <name evidence="1" type="ORF">MC378_14135</name>
</gene>
<comment type="caution">
    <text evidence="1">The sequence shown here is derived from an EMBL/GenBank/DDBJ whole genome shotgun (WGS) entry which is preliminary data.</text>
</comment>
<name>A0A9X1VPC9_9FLAO</name>